<dbReference type="EMBL" id="ATCF01000030">
    <property type="protein sequence ID" value="EPD97852.1"/>
    <property type="molecule type" value="Genomic_DNA"/>
</dbReference>
<evidence type="ECO:0000313" key="2">
    <source>
        <dbReference type="EMBL" id="EPD97852.1"/>
    </source>
</evidence>
<dbReference type="eggNOG" id="COG4395">
    <property type="taxonomic scope" value="Bacteria"/>
</dbReference>
<evidence type="ECO:0000313" key="3">
    <source>
        <dbReference type="Proteomes" id="UP000014400"/>
    </source>
</evidence>
<name>S3BUM9_9BURK</name>
<dbReference type="InterPro" id="IPR021029">
    <property type="entry name" value="DNA_pol_III_tau_dom-5"/>
</dbReference>
<proteinExistence type="predicted"/>
<dbReference type="Gene3D" id="3.30.300.150">
    <property type="entry name" value="DNA polymerase III, tau subunit, domain V"/>
    <property type="match status" value="1"/>
</dbReference>
<dbReference type="AlphaFoldDB" id="S3BUM9"/>
<organism evidence="2 3">
    <name type="scientific">Sutterella wadsworthensis HGA0223</name>
    <dbReference type="NCBI Taxonomy" id="1203554"/>
    <lineage>
        <taxon>Bacteria</taxon>
        <taxon>Pseudomonadati</taxon>
        <taxon>Pseudomonadota</taxon>
        <taxon>Betaproteobacteria</taxon>
        <taxon>Burkholderiales</taxon>
        <taxon>Sutterellaceae</taxon>
        <taxon>Sutterella</taxon>
    </lineage>
</organism>
<dbReference type="Proteomes" id="UP000014400">
    <property type="component" value="Unassembled WGS sequence"/>
</dbReference>
<dbReference type="GO" id="GO:0003887">
    <property type="term" value="F:DNA-directed DNA polymerase activity"/>
    <property type="evidence" value="ECO:0007669"/>
    <property type="project" value="InterPro"/>
</dbReference>
<dbReference type="PATRIC" id="fig|1203554.3.peg.2070"/>
<gene>
    <name evidence="2" type="ORF">HMPREF1476_01993</name>
</gene>
<dbReference type="RefSeq" id="WP_016475071.1">
    <property type="nucleotide sequence ID" value="NZ_KE150481.1"/>
</dbReference>
<dbReference type="GeneID" id="64062637"/>
<feature type="domain" description="DNA polymerase III tau subunit" evidence="1">
    <location>
        <begin position="11"/>
        <end position="128"/>
    </location>
</feature>
<evidence type="ECO:0000259" key="1">
    <source>
        <dbReference type="Pfam" id="PF12170"/>
    </source>
</evidence>
<sequence>MQPSIDEAPLSWREIIAGAGLAGPLKVLAAESQVIELTRDRVQLRLGVQSLVTEQNRRFLEERLSAYFGRPFRVLFEAGATEAGATVADADRRRRAKEHQEMVERFKNDPLVKEVLRLFGGTIDESSIRPLSEEEKRGAE</sequence>
<dbReference type="HOGENOM" id="CLU_160752_0_0_4"/>
<dbReference type="InterPro" id="IPR038249">
    <property type="entry name" value="PolIII_tau_V_sf"/>
</dbReference>
<dbReference type="Pfam" id="PF12170">
    <property type="entry name" value="DNA_pol3_tau_5"/>
    <property type="match status" value="1"/>
</dbReference>
<accession>S3BUM9</accession>
<keyword evidence="3" id="KW-1185">Reference proteome</keyword>
<protein>
    <recommendedName>
        <fullName evidence="1">DNA polymerase III tau subunit domain-containing protein</fullName>
    </recommendedName>
</protein>
<reference evidence="2 3" key="1">
    <citation type="submission" date="2013-04" db="EMBL/GenBank/DDBJ databases">
        <title>The Genome Sequence of Sutterella wadsworthensis HGA0223.</title>
        <authorList>
            <consortium name="The Broad Institute Genomics Platform"/>
            <person name="Earl A."/>
            <person name="Ward D."/>
            <person name="Feldgarden M."/>
            <person name="Gevers D."/>
            <person name="Schmidt T.M."/>
            <person name="Dover J."/>
            <person name="Dai D."/>
            <person name="Walker B."/>
            <person name="Young S."/>
            <person name="Zeng Q."/>
            <person name="Gargeya S."/>
            <person name="Fitzgerald M."/>
            <person name="Haas B."/>
            <person name="Abouelleil A."/>
            <person name="Allen A.W."/>
            <person name="Alvarado L."/>
            <person name="Arachchi H.M."/>
            <person name="Berlin A.M."/>
            <person name="Chapman S.B."/>
            <person name="Gainer-Dewar J."/>
            <person name="Goldberg J."/>
            <person name="Griggs A."/>
            <person name="Gujja S."/>
            <person name="Hansen M."/>
            <person name="Howarth C."/>
            <person name="Imamovic A."/>
            <person name="Ireland A."/>
            <person name="Larimer J."/>
            <person name="McCowan C."/>
            <person name="Murphy C."/>
            <person name="Pearson M."/>
            <person name="Poon T.W."/>
            <person name="Priest M."/>
            <person name="Roberts A."/>
            <person name="Saif S."/>
            <person name="Shea T."/>
            <person name="Sisk P."/>
            <person name="Sykes S."/>
            <person name="Wortman J."/>
            <person name="Nusbaum C."/>
            <person name="Birren B."/>
        </authorList>
    </citation>
    <scope>NUCLEOTIDE SEQUENCE [LARGE SCALE GENOMIC DNA]</scope>
    <source>
        <strain evidence="2 3">HGA0223</strain>
    </source>
</reference>
<dbReference type="STRING" id="1203554.HMPREF1476_01993"/>
<comment type="caution">
    <text evidence="2">The sequence shown here is derived from an EMBL/GenBank/DDBJ whole genome shotgun (WGS) entry which is preliminary data.</text>
</comment>